<evidence type="ECO:0000313" key="4">
    <source>
        <dbReference type="EMBL" id="CAB3788652.1"/>
    </source>
</evidence>
<keyword evidence="2 3" id="KW-0802">TPR repeat</keyword>
<reference evidence="4 5" key="1">
    <citation type="submission" date="2020-04" db="EMBL/GenBank/DDBJ databases">
        <authorList>
            <person name="De Canck E."/>
        </authorList>
    </citation>
    <scope>NUCLEOTIDE SEQUENCE [LARGE SCALE GENOMIC DNA]</scope>
    <source>
        <strain evidence="4 5">LMG 28614</strain>
    </source>
</reference>
<dbReference type="AlphaFoldDB" id="A0A6S7B7U9"/>
<keyword evidence="1" id="KW-0677">Repeat</keyword>
<dbReference type="Gene3D" id="3.40.50.2000">
    <property type="entry name" value="Glycogen Phosphorylase B"/>
    <property type="match status" value="1"/>
</dbReference>
<feature type="repeat" description="TPR" evidence="3">
    <location>
        <begin position="114"/>
        <end position="147"/>
    </location>
</feature>
<dbReference type="EMBL" id="CADIKK010000011">
    <property type="protein sequence ID" value="CAB3788652.1"/>
    <property type="molecule type" value="Genomic_DNA"/>
</dbReference>
<evidence type="ECO:0000256" key="3">
    <source>
        <dbReference type="PROSITE-ProRule" id="PRU00339"/>
    </source>
</evidence>
<keyword evidence="5" id="KW-1185">Reference proteome</keyword>
<dbReference type="Gene3D" id="1.25.40.10">
    <property type="entry name" value="Tetratricopeptide repeat domain"/>
    <property type="match status" value="2"/>
</dbReference>
<dbReference type="InterPro" id="IPR013105">
    <property type="entry name" value="TPR_2"/>
</dbReference>
<dbReference type="SUPFAM" id="SSF48452">
    <property type="entry name" value="TPR-like"/>
    <property type="match status" value="1"/>
</dbReference>
<dbReference type="PROSITE" id="PS50005">
    <property type="entry name" value="TPR"/>
    <property type="match status" value="2"/>
</dbReference>
<organism evidence="4 5">
    <name type="scientific">Paraburkholderia ultramafica</name>
    <dbReference type="NCBI Taxonomy" id="1544867"/>
    <lineage>
        <taxon>Bacteria</taxon>
        <taxon>Pseudomonadati</taxon>
        <taxon>Pseudomonadota</taxon>
        <taxon>Betaproteobacteria</taxon>
        <taxon>Burkholderiales</taxon>
        <taxon>Burkholderiaceae</taxon>
        <taxon>Paraburkholderia</taxon>
    </lineage>
</organism>
<dbReference type="InterPro" id="IPR019734">
    <property type="entry name" value="TPR_rpt"/>
</dbReference>
<dbReference type="PANTHER" id="PTHR12558">
    <property type="entry name" value="CELL DIVISION CYCLE 16,23,27"/>
    <property type="match status" value="1"/>
</dbReference>
<accession>A0A6S7B7U9</accession>
<protein>
    <submittedName>
        <fullName evidence="4">Uncharacterized protein</fullName>
    </submittedName>
</protein>
<gene>
    <name evidence="4" type="ORF">LMG28614_02734</name>
</gene>
<evidence type="ECO:0000256" key="2">
    <source>
        <dbReference type="ARBA" id="ARBA00022803"/>
    </source>
</evidence>
<sequence length="615" mass="68763">MSDSRLSVAEIAAAHIARADACFDKNLLPDAIENYRRALDLMPRNAHALHRLGLACFRNDQMELARVFLNQALHAAPERADIGEHCGLTAALAGDLVAAEAFYRRAITLADGTATLHRNLADCLRLSRRLDEAMIHYAKALELDPTLHHAAYALAGISTECGRFSDAADHWQRAWSLDRTQLRSGLGLISALNKAKRDSEIDAVVAQMRSDFAADAIALKELSYALNCIDRFREAISIVEQGLAIDPNNAWLHHNAAYGFSMLGEFPAFKAHSIEAARLMPDDAVMQSNLANAHLLFGEFEQGWAKDRWREKMPMNQTLVRPNFPEWQGEPLSGKRFLLLGEQGLGDQIQFLRMAAWLHRQGATVDVWVDVPLGELARGAHGVNAAWVTLPAGPYDYWSRMLRMPEYAKLDFAMLPVAMPYLTVTPEKRHQWQTYLDGISRAGHEENQRIGLVWAGNPDYANDRYRSIKLDALQSVLAQPGVTWYSVQKGAGERDTEPLAQQFEMHTLGPIIRDFTDTLAILHSLDLLITIDSSVAHLAGAAGLPVWVLIPAYANWRWLTDGTHSPWYPSMRLFRQRELGEWGPLIEEVRDALREWCATHASPHVNQSACPPSRA</sequence>
<name>A0A6S7B7U9_9BURK</name>
<dbReference type="InterPro" id="IPR011990">
    <property type="entry name" value="TPR-like_helical_dom_sf"/>
</dbReference>
<feature type="repeat" description="TPR" evidence="3">
    <location>
        <begin position="12"/>
        <end position="45"/>
    </location>
</feature>
<evidence type="ECO:0000256" key="1">
    <source>
        <dbReference type="ARBA" id="ARBA00022737"/>
    </source>
</evidence>
<dbReference type="Proteomes" id="UP000494365">
    <property type="component" value="Unassembled WGS sequence"/>
</dbReference>
<dbReference type="Pfam" id="PF07719">
    <property type="entry name" value="TPR_2"/>
    <property type="match status" value="1"/>
</dbReference>
<dbReference type="Pfam" id="PF13414">
    <property type="entry name" value="TPR_11"/>
    <property type="match status" value="1"/>
</dbReference>
<dbReference type="SUPFAM" id="SSF53756">
    <property type="entry name" value="UDP-Glycosyltransferase/glycogen phosphorylase"/>
    <property type="match status" value="1"/>
</dbReference>
<proteinExistence type="predicted"/>
<evidence type="ECO:0000313" key="5">
    <source>
        <dbReference type="Proteomes" id="UP000494365"/>
    </source>
</evidence>
<dbReference type="PANTHER" id="PTHR12558:SF33">
    <property type="entry name" value="BLL7664 PROTEIN"/>
    <property type="match status" value="1"/>
</dbReference>
<dbReference type="SMART" id="SM00028">
    <property type="entry name" value="TPR"/>
    <property type="match status" value="6"/>
</dbReference>
<dbReference type="RefSeq" id="WP_175150045.1">
    <property type="nucleotide sequence ID" value="NZ_CADIKK010000011.1"/>
</dbReference>